<dbReference type="Pfam" id="PF13837">
    <property type="entry name" value="Myb_DNA-bind_4"/>
    <property type="match status" value="1"/>
</dbReference>
<reference evidence="3 4" key="1">
    <citation type="submission" date="2024-02" db="EMBL/GenBank/DDBJ databases">
        <title>High-quality chromosome-scale genome assembly of Pensacola bahiagrass (Paspalum notatum Flugge var. saurae).</title>
        <authorList>
            <person name="Vega J.M."/>
            <person name="Podio M."/>
            <person name="Orjuela J."/>
            <person name="Siena L.A."/>
            <person name="Pessino S.C."/>
            <person name="Combes M.C."/>
            <person name="Mariac C."/>
            <person name="Albertini E."/>
            <person name="Pupilli F."/>
            <person name="Ortiz J.P.A."/>
            <person name="Leblanc O."/>
        </authorList>
    </citation>
    <scope>NUCLEOTIDE SEQUENCE [LARGE SCALE GENOMIC DNA]</scope>
    <source>
        <strain evidence="3">R1</strain>
        <tissue evidence="3">Leaf</tissue>
    </source>
</reference>
<name>A0AAQ3T990_PASNO</name>
<protein>
    <recommendedName>
        <fullName evidence="2">Myb-like domain-containing protein</fullName>
    </recommendedName>
</protein>
<dbReference type="Proteomes" id="UP001341281">
    <property type="component" value="Chromosome 04"/>
</dbReference>
<evidence type="ECO:0000313" key="3">
    <source>
        <dbReference type="EMBL" id="WVZ67584.1"/>
    </source>
</evidence>
<dbReference type="InterPro" id="IPR001005">
    <property type="entry name" value="SANT/Myb"/>
</dbReference>
<proteinExistence type="predicted"/>
<gene>
    <name evidence="3" type="ORF">U9M48_016638</name>
</gene>
<dbReference type="SUPFAM" id="SSF46689">
    <property type="entry name" value="Homeodomain-like"/>
    <property type="match status" value="1"/>
</dbReference>
<dbReference type="PROSITE" id="PS50090">
    <property type="entry name" value="MYB_LIKE"/>
    <property type="match status" value="1"/>
</dbReference>
<evidence type="ECO:0000313" key="4">
    <source>
        <dbReference type="Proteomes" id="UP001341281"/>
    </source>
</evidence>
<dbReference type="InterPro" id="IPR009057">
    <property type="entry name" value="Homeodomain-like_sf"/>
</dbReference>
<dbReference type="PANTHER" id="PTHR47211">
    <property type="entry name" value="TRIHELIX TRANSCRIPTION FACTOR ASR3"/>
    <property type="match status" value="1"/>
</dbReference>
<accession>A0AAQ3T990</accession>
<dbReference type="InterPro" id="IPR044822">
    <property type="entry name" value="Myb_DNA-bind_4"/>
</dbReference>
<evidence type="ECO:0000259" key="2">
    <source>
        <dbReference type="PROSITE" id="PS50090"/>
    </source>
</evidence>
<keyword evidence="4" id="KW-1185">Reference proteome</keyword>
<organism evidence="3 4">
    <name type="scientific">Paspalum notatum var. saurae</name>
    <dbReference type="NCBI Taxonomy" id="547442"/>
    <lineage>
        <taxon>Eukaryota</taxon>
        <taxon>Viridiplantae</taxon>
        <taxon>Streptophyta</taxon>
        <taxon>Embryophyta</taxon>
        <taxon>Tracheophyta</taxon>
        <taxon>Spermatophyta</taxon>
        <taxon>Magnoliopsida</taxon>
        <taxon>Liliopsida</taxon>
        <taxon>Poales</taxon>
        <taxon>Poaceae</taxon>
        <taxon>PACMAD clade</taxon>
        <taxon>Panicoideae</taxon>
        <taxon>Andropogonodae</taxon>
        <taxon>Paspaleae</taxon>
        <taxon>Paspalinae</taxon>
        <taxon>Paspalum</taxon>
    </lineage>
</organism>
<feature type="region of interest" description="Disordered" evidence="1">
    <location>
        <begin position="1"/>
        <end position="22"/>
    </location>
</feature>
<feature type="domain" description="Myb-like" evidence="2">
    <location>
        <begin position="18"/>
        <end position="83"/>
    </location>
</feature>
<sequence length="304" mass="32812">MSANENSAPVEAAAAASTPRSRLPRWTRHETLVLIQARRAMERRGLQLPVRPRPKWAAVSAYCRRHGVERGPMQCRKRWGNLSWDLKKIVAWEAKAGAGAGPGPRAAPAQPHESFWDMRGEQRRARQLPSSFDREVYDALVCGTVAAAEDAAAVLPDLGDGELHGVYRQPPIMVMPISARKYEPPPASSEHECSGPVTESEKKAGAAASDKNSTSQHDGGGGFKDSDATFVAEAEGTATATPAATVSIGIGKQVIEALERGNRALAQQMEAQRSSWDEDREHRAALLGTLDRLANAVARIADKL</sequence>
<feature type="region of interest" description="Disordered" evidence="1">
    <location>
        <begin position="182"/>
        <end position="227"/>
    </location>
</feature>
<dbReference type="PANTHER" id="PTHR47211:SF2">
    <property type="entry name" value="TRIHELIX TRANSCRIPTION FACTOR ASR3"/>
    <property type="match status" value="1"/>
</dbReference>
<feature type="compositionally biased region" description="Low complexity" evidence="1">
    <location>
        <begin position="1"/>
        <end position="21"/>
    </location>
</feature>
<evidence type="ECO:0000256" key="1">
    <source>
        <dbReference type="SAM" id="MobiDB-lite"/>
    </source>
</evidence>
<dbReference type="Gene3D" id="1.10.10.60">
    <property type="entry name" value="Homeodomain-like"/>
    <property type="match status" value="1"/>
</dbReference>
<feature type="compositionally biased region" description="Basic and acidic residues" evidence="1">
    <location>
        <begin position="189"/>
        <end position="204"/>
    </location>
</feature>
<dbReference type="EMBL" id="CP144748">
    <property type="protein sequence ID" value="WVZ67584.1"/>
    <property type="molecule type" value="Genomic_DNA"/>
</dbReference>
<dbReference type="AlphaFoldDB" id="A0AAQ3T990"/>